<proteinExistence type="predicted"/>
<evidence type="ECO:0000313" key="1">
    <source>
        <dbReference type="EMBL" id="KAG9220224.1"/>
    </source>
</evidence>
<organism evidence="1 2">
    <name type="scientific">Pleurotus cornucopiae</name>
    <name type="common">Cornucopia mushroom</name>
    <dbReference type="NCBI Taxonomy" id="5321"/>
    <lineage>
        <taxon>Eukaryota</taxon>
        <taxon>Fungi</taxon>
        <taxon>Dikarya</taxon>
        <taxon>Basidiomycota</taxon>
        <taxon>Agaricomycotina</taxon>
        <taxon>Agaricomycetes</taxon>
        <taxon>Agaricomycetidae</taxon>
        <taxon>Agaricales</taxon>
        <taxon>Pleurotineae</taxon>
        <taxon>Pleurotaceae</taxon>
        <taxon>Pleurotus</taxon>
    </lineage>
</organism>
<evidence type="ECO:0000313" key="2">
    <source>
        <dbReference type="Proteomes" id="UP000824881"/>
    </source>
</evidence>
<reference evidence="1 2" key="1">
    <citation type="journal article" date="2021" name="Appl. Environ. Microbiol.">
        <title>Genetic linkage and physical mapping for an oyster mushroom Pleurotus cornucopiae and QTL analysis for the trait cap color.</title>
        <authorList>
            <person name="Zhang Y."/>
            <person name="Gao W."/>
            <person name="Sonnenberg A."/>
            <person name="Chen Q."/>
            <person name="Zhang J."/>
            <person name="Huang C."/>
        </authorList>
    </citation>
    <scope>NUCLEOTIDE SEQUENCE [LARGE SCALE GENOMIC DNA]</scope>
    <source>
        <strain evidence="1">CCMSSC00406</strain>
    </source>
</reference>
<dbReference type="Proteomes" id="UP000824881">
    <property type="component" value="Unassembled WGS sequence"/>
</dbReference>
<name>A0ACB7IRT3_PLECO</name>
<protein>
    <submittedName>
        <fullName evidence="1">Uncharacterized protein</fullName>
    </submittedName>
</protein>
<keyword evidence="2" id="KW-1185">Reference proteome</keyword>
<sequence>MAILLSLAVVLALWLVGVQATSPIPPVRKWCQSRPYASWNLEPVWKTQDEKENLIRPRIRVIPRTKYLQSQGFKLPKSLMASLLINQSSRIPSPRSRSMTCRNAHKTLQSMSADASTRIRQAVRAIAAGKSGIIACAFNHPWSQRPTIVHFAGEDKSAPVTSLDAHLDFIGTGDDANIPGGDDESGTVPLVLRRGRRARITHNRKKANGVDVKGELQLVMDSLVRHSSPSRSIQPRLTSSLRQHTFGNIEGLTTDLLLHQARKSIYKPQCRSIFSTC</sequence>
<dbReference type="EMBL" id="WQMT02000008">
    <property type="protein sequence ID" value="KAG9220224.1"/>
    <property type="molecule type" value="Genomic_DNA"/>
</dbReference>
<accession>A0ACB7IRT3</accession>
<gene>
    <name evidence="1" type="ORF">CCMSSC00406_0009545</name>
</gene>
<comment type="caution">
    <text evidence="1">The sequence shown here is derived from an EMBL/GenBank/DDBJ whole genome shotgun (WGS) entry which is preliminary data.</text>
</comment>